<keyword evidence="1" id="KW-0472">Membrane</keyword>
<organism evidence="2 3">
    <name type="scientific">Aurantiacibacter aquimixticola</name>
    <dbReference type="NCBI Taxonomy" id="1958945"/>
    <lineage>
        <taxon>Bacteria</taxon>
        <taxon>Pseudomonadati</taxon>
        <taxon>Pseudomonadota</taxon>
        <taxon>Alphaproteobacteria</taxon>
        <taxon>Sphingomonadales</taxon>
        <taxon>Erythrobacteraceae</taxon>
        <taxon>Aurantiacibacter</taxon>
    </lineage>
</organism>
<name>A0A419RU90_9SPHN</name>
<evidence type="ECO:0000313" key="3">
    <source>
        <dbReference type="Proteomes" id="UP000285232"/>
    </source>
</evidence>
<gene>
    <name evidence="2" type="ORF">D6201_08315</name>
</gene>
<accession>A0A419RU90</accession>
<dbReference type="AlphaFoldDB" id="A0A419RU90"/>
<keyword evidence="3" id="KW-1185">Reference proteome</keyword>
<keyword evidence="1" id="KW-1133">Transmembrane helix</keyword>
<proteinExistence type="predicted"/>
<feature type="transmembrane region" description="Helical" evidence="1">
    <location>
        <begin position="21"/>
        <end position="40"/>
    </location>
</feature>
<dbReference type="Proteomes" id="UP000285232">
    <property type="component" value="Unassembled WGS sequence"/>
</dbReference>
<reference evidence="2 3" key="1">
    <citation type="journal article" date="2017" name="Int. J. Syst. Evol. Microbiol.">
        <title>Erythrobacter aquimixticola sp. nov., isolated from the junction between the ocean and a freshwater spring.</title>
        <authorList>
            <person name="Park S."/>
            <person name="Jung Y.T."/>
            <person name="Choi S.J."/>
            <person name="Yoon J.H."/>
        </authorList>
    </citation>
    <scope>NUCLEOTIDE SEQUENCE [LARGE SCALE GENOMIC DNA]</scope>
    <source>
        <strain evidence="2 3">JSSK-14</strain>
    </source>
</reference>
<sequence length="107" mass="12070">MPQSHTALEDRPLIRRRWFQNILAIGTGGVVGFAIAHLYFQLELLHAFLVGMWGKLLVDIILERMFPDPTLKREEDAPFGWEEALLFVGGAIFVFLLSVTLLSAFGI</sequence>
<protein>
    <submittedName>
        <fullName evidence="2">Uncharacterized protein</fullName>
    </submittedName>
</protein>
<evidence type="ECO:0000313" key="2">
    <source>
        <dbReference type="EMBL" id="RJY09357.1"/>
    </source>
</evidence>
<keyword evidence="1" id="KW-0812">Transmembrane</keyword>
<comment type="caution">
    <text evidence="2">The sequence shown here is derived from an EMBL/GenBank/DDBJ whole genome shotgun (WGS) entry which is preliminary data.</text>
</comment>
<evidence type="ECO:0000256" key="1">
    <source>
        <dbReference type="SAM" id="Phobius"/>
    </source>
</evidence>
<dbReference type="RefSeq" id="WP_120048365.1">
    <property type="nucleotide sequence ID" value="NZ_RAHX01000001.1"/>
</dbReference>
<dbReference type="EMBL" id="RAHX01000001">
    <property type="protein sequence ID" value="RJY09357.1"/>
    <property type="molecule type" value="Genomic_DNA"/>
</dbReference>
<feature type="transmembrane region" description="Helical" evidence="1">
    <location>
        <begin position="84"/>
        <end position="105"/>
    </location>
</feature>